<dbReference type="PRINTS" id="PR00414">
    <property type="entry name" value="PPTHIESTRASE"/>
</dbReference>
<dbReference type="PANTHER" id="PTHR11247">
    <property type="entry name" value="PALMITOYL-PROTEIN THIOESTERASE/DOLICHYLDIPHOSPHATASE 1"/>
    <property type="match status" value="1"/>
</dbReference>
<keyword evidence="6" id="KW-0325">Glycoprotein</keyword>
<dbReference type="EMBL" id="OU896715">
    <property type="protein sequence ID" value="CAH1183475.1"/>
    <property type="molecule type" value="Genomic_DNA"/>
</dbReference>
<dbReference type="GO" id="GO:0016790">
    <property type="term" value="F:thiolester hydrolase activity"/>
    <property type="evidence" value="ECO:0007669"/>
    <property type="project" value="TreeGrafter"/>
</dbReference>
<accession>A0A9P0DYL3</accession>
<evidence type="ECO:0000256" key="3">
    <source>
        <dbReference type="ARBA" id="ARBA00022729"/>
    </source>
</evidence>
<evidence type="ECO:0000256" key="2">
    <source>
        <dbReference type="ARBA" id="ARBA00010758"/>
    </source>
</evidence>
<keyword evidence="7" id="KW-0458">Lysosome</keyword>
<evidence type="ECO:0000256" key="9">
    <source>
        <dbReference type="ARBA" id="ARBA00093223"/>
    </source>
</evidence>
<dbReference type="EC" id="3.1.2.2" evidence="8"/>
<name>A0A9P0DYL3_PHACE</name>
<keyword evidence="12" id="KW-1185">Reference proteome</keyword>
<comment type="similarity">
    <text evidence="2">Belongs to the palmitoyl-protein thioesterase family.</text>
</comment>
<dbReference type="PANTHER" id="PTHR11247:SF27">
    <property type="entry name" value="LYSOSOMAL THIOESTERASE PPT2"/>
    <property type="match status" value="1"/>
</dbReference>
<sequence>MFFVRSALLLLIYLCYSSFGYKPVILLHGILTGSESMELIKSRIEEKHPGTKVYNIDRFEGWSSLENMWYQAQQLSQNLTNITKQHPDGVNFLGYSQGALLARTILQATPNHTVHRFISLSGPQAGQYGTSFLHLYFPGLALKTAFELFYSRVGQHTSVGNYWNDPYHKSLYMNYSQYLPYVNNEILSSKSADFKNALTKLNMMVLIGGPDDDVITPWESSQFGYYDGNGTVVTLMDRSIFKNDAIGLKTLYDKKKLKIVTVPGINHFMWHINVSICDNYILPYLD</sequence>
<dbReference type="SUPFAM" id="SSF53474">
    <property type="entry name" value="alpha/beta-Hydrolases"/>
    <property type="match status" value="1"/>
</dbReference>
<dbReference type="InterPro" id="IPR002472">
    <property type="entry name" value="Palm_thioest"/>
</dbReference>
<dbReference type="FunFam" id="3.40.50.1820:FF:000037">
    <property type="entry name" value="Lysosomal thioesterase PPT2 homolog"/>
    <property type="match status" value="1"/>
</dbReference>
<dbReference type="OrthoDB" id="155976at2759"/>
<dbReference type="Pfam" id="PF02089">
    <property type="entry name" value="Palm_thioest"/>
    <property type="match status" value="1"/>
</dbReference>
<proteinExistence type="inferred from homology"/>
<dbReference type="GO" id="GO:0005764">
    <property type="term" value="C:lysosome"/>
    <property type="evidence" value="ECO:0007669"/>
    <property type="project" value="UniProtKB-SubCell"/>
</dbReference>
<keyword evidence="5" id="KW-1015">Disulfide bond</keyword>
<protein>
    <recommendedName>
        <fullName evidence="8">palmitoyl-CoA hydrolase</fullName>
        <ecNumber evidence="8">3.1.2.2</ecNumber>
    </recommendedName>
</protein>
<evidence type="ECO:0000256" key="10">
    <source>
        <dbReference type="ARBA" id="ARBA00093353"/>
    </source>
</evidence>
<keyword evidence="4" id="KW-0378">Hydrolase</keyword>
<reference evidence="11" key="2">
    <citation type="submission" date="2022-10" db="EMBL/GenBank/DDBJ databases">
        <authorList>
            <consortium name="ENA_rothamsted_submissions"/>
            <consortium name="culmorum"/>
            <person name="King R."/>
        </authorList>
    </citation>
    <scope>NUCLEOTIDE SEQUENCE</scope>
</reference>
<evidence type="ECO:0000256" key="8">
    <source>
        <dbReference type="ARBA" id="ARBA00038848"/>
    </source>
</evidence>
<evidence type="ECO:0000256" key="5">
    <source>
        <dbReference type="ARBA" id="ARBA00023157"/>
    </source>
</evidence>
<dbReference type="AlphaFoldDB" id="A0A9P0DYL3"/>
<comment type="catalytic activity">
    <reaction evidence="9">
        <text>S-hexadecanoyl-N-acetylcysteamine + H2O = N-acetylcysteamine + hexadecanoate + H(+)</text>
        <dbReference type="Rhea" id="RHEA:84099"/>
        <dbReference type="ChEBI" id="CHEBI:7896"/>
        <dbReference type="ChEBI" id="CHEBI:15377"/>
        <dbReference type="ChEBI" id="CHEBI:15378"/>
        <dbReference type="ChEBI" id="CHEBI:74410"/>
        <dbReference type="ChEBI" id="CHEBI:233601"/>
    </reaction>
</comment>
<dbReference type="Gene3D" id="3.40.50.1820">
    <property type="entry name" value="alpha/beta hydrolase"/>
    <property type="match status" value="1"/>
</dbReference>
<keyword evidence="3" id="KW-0732">Signal</keyword>
<evidence type="ECO:0000256" key="1">
    <source>
        <dbReference type="ARBA" id="ARBA00004371"/>
    </source>
</evidence>
<dbReference type="Proteomes" id="UP001153737">
    <property type="component" value="Chromosome 9"/>
</dbReference>
<evidence type="ECO:0000256" key="7">
    <source>
        <dbReference type="ARBA" id="ARBA00023228"/>
    </source>
</evidence>
<organism evidence="11 12">
    <name type="scientific">Phaedon cochleariae</name>
    <name type="common">Mustard beetle</name>
    <dbReference type="NCBI Taxonomy" id="80249"/>
    <lineage>
        <taxon>Eukaryota</taxon>
        <taxon>Metazoa</taxon>
        <taxon>Ecdysozoa</taxon>
        <taxon>Arthropoda</taxon>
        <taxon>Hexapoda</taxon>
        <taxon>Insecta</taxon>
        <taxon>Pterygota</taxon>
        <taxon>Neoptera</taxon>
        <taxon>Endopterygota</taxon>
        <taxon>Coleoptera</taxon>
        <taxon>Polyphaga</taxon>
        <taxon>Cucujiformia</taxon>
        <taxon>Chrysomeloidea</taxon>
        <taxon>Chrysomelidae</taxon>
        <taxon>Chrysomelinae</taxon>
        <taxon>Chrysomelini</taxon>
        <taxon>Phaedon</taxon>
    </lineage>
</organism>
<gene>
    <name evidence="11" type="ORF">PHAECO_LOCUS12788</name>
</gene>
<comment type="subcellular location">
    <subcellularLocation>
        <location evidence="1">Lysosome</location>
    </subcellularLocation>
</comment>
<evidence type="ECO:0000256" key="4">
    <source>
        <dbReference type="ARBA" id="ARBA00022801"/>
    </source>
</evidence>
<evidence type="ECO:0000313" key="11">
    <source>
        <dbReference type="EMBL" id="CAH1183475.1"/>
    </source>
</evidence>
<dbReference type="InterPro" id="IPR029058">
    <property type="entry name" value="AB_hydrolase_fold"/>
</dbReference>
<comment type="function">
    <text evidence="10">Catalyzes the cleavage of thioester bonds from S-palmitoyl-CoA or S-palmitoyl-N-acetylcysteamine (unbranched structures) but does not have activity against palmitoylcysteine or palmitoylated proteins, branched structures or bulky head groups. Conversely, hydrolyzes both long and short chain fatty acyl-CoA substrate.</text>
</comment>
<evidence type="ECO:0000256" key="6">
    <source>
        <dbReference type="ARBA" id="ARBA00023180"/>
    </source>
</evidence>
<evidence type="ECO:0000313" key="12">
    <source>
        <dbReference type="Proteomes" id="UP001153737"/>
    </source>
</evidence>
<reference evidence="11" key="1">
    <citation type="submission" date="2022-01" db="EMBL/GenBank/DDBJ databases">
        <authorList>
            <person name="King R."/>
        </authorList>
    </citation>
    <scope>NUCLEOTIDE SEQUENCE</scope>
</reference>
<dbReference type="GO" id="GO:0098599">
    <property type="term" value="F:palmitoyl hydrolase activity"/>
    <property type="evidence" value="ECO:0007669"/>
    <property type="project" value="InterPro"/>
</dbReference>